<organism evidence="9 10">
    <name type="scientific">Ehrlichia ruminantium (strain Welgevonden)</name>
    <dbReference type="NCBI Taxonomy" id="254945"/>
    <lineage>
        <taxon>Bacteria</taxon>
        <taxon>Pseudomonadati</taxon>
        <taxon>Pseudomonadota</taxon>
        <taxon>Alphaproteobacteria</taxon>
        <taxon>Rickettsiales</taxon>
        <taxon>Anaplasmataceae</taxon>
        <taxon>Ehrlichia</taxon>
    </lineage>
</organism>
<evidence type="ECO:0000256" key="1">
    <source>
        <dbReference type="ARBA" id="ARBA00004889"/>
    </source>
</evidence>
<keyword evidence="10" id="KW-1185">Reference proteome</keyword>
<keyword evidence="3 7" id="KW-0328">Glycosyltransferase</keyword>
<dbReference type="PANTHER" id="PTHR19278:SF9">
    <property type="entry name" value="URIDINE 5'-MONOPHOSPHATE SYNTHASE"/>
    <property type="match status" value="1"/>
</dbReference>
<feature type="binding site" evidence="7">
    <location>
        <position position="157"/>
    </location>
    <ligand>
        <name>orotate</name>
        <dbReference type="ChEBI" id="CHEBI:30839"/>
    </ligand>
</feature>
<dbReference type="CDD" id="cd06223">
    <property type="entry name" value="PRTases_typeI"/>
    <property type="match status" value="1"/>
</dbReference>
<dbReference type="GO" id="GO:0000287">
    <property type="term" value="F:magnesium ion binding"/>
    <property type="evidence" value="ECO:0007669"/>
    <property type="project" value="UniProtKB-UniRule"/>
</dbReference>
<dbReference type="eggNOG" id="COG0461">
    <property type="taxonomic scope" value="Bacteria"/>
</dbReference>
<sequence length="203" mass="22343">MLCCMEVGLLNSDSIYDEFIKIGVIISGHFILSSGLHSDTYVQCARLFENPALAVKFCSLLAEKINKVLPNIDMIVSPAIGAITVGYEIARQLEISNVFCERVNGIFVLRRGFEIKKSSQVLIVEDVITTGKTSMEVVNCVKSNGGTVVAGAALVKRSKDVRLPFPIISLLELNVKSYVDEDIPEYLRRIPVSTPGSRKYLSE</sequence>
<dbReference type="UniPathway" id="UPA00070">
    <property type="reaction ID" value="UER00119"/>
</dbReference>
<protein>
    <recommendedName>
        <fullName evidence="2 7">Orotate phosphoribosyltransferase</fullName>
        <shortName evidence="7">OPRT</shortName>
        <shortName evidence="7">OPRTase</shortName>
        <ecNumber evidence="2 7">2.4.2.10</ecNumber>
    </recommendedName>
</protein>
<evidence type="ECO:0000313" key="9">
    <source>
        <dbReference type="EMBL" id="CAI27394.1"/>
    </source>
</evidence>
<name>A0A0H3M283_EHRRW</name>
<evidence type="ECO:0000256" key="2">
    <source>
        <dbReference type="ARBA" id="ARBA00011971"/>
    </source>
</evidence>
<dbReference type="SUPFAM" id="SSF53271">
    <property type="entry name" value="PRTase-like"/>
    <property type="match status" value="1"/>
</dbReference>
<dbReference type="AlphaFoldDB" id="A0A0H3M283"/>
<comment type="caution">
    <text evidence="7">Lacks conserved residue(s) required for the propagation of feature annotation.</text>
</comment>
<dbReference type="Proteomes" id="UP000001021">
    <property type="component" value="Chromosome"/>
</dbReference>
<dbReference type="EMBL" id="CR925678">
    <property type="protein sequence ID" value="CAI27394.1"/>
    <property type="molecule type" value="Genomic_DNA"/>
</dbReference>
<evidence type="ECO:0000256" key="4">
    <source>
        <dbReference type="ARBA" id="ARBA00022679"/>
    </source>
</evidence>
<dbReference type="GO" id="GO:0044205">
    <property type="term" value="P:'de novo' UMP biosynthetic process"/>
    <property type="evidence" value="ECO:0007669"/>
    <property type="project" value="UniProtKB-UniRule"/>
</dbReference>
<keyword evidence="5 7" id="KW-0460">Magnesium</keyword>
<evidence type="ECO:0000256" key="7">
    <source>
        <dbReference type="HAMAP-Rule" id="MF_01208"/>
    </source>
</evidence>
<feature type="binding site" evidence="7">
    <location>
        <position position="129"/>
    </location>
    <ligand>
        <name>orotate</name>
        <dbReference type="ChEBI" id="CHEBI:30839"/>
    </ligand>
</feature>
<comment type="subunit">
    <text evidence="7">Homodimer.</text>
</comment>
<keyword evidence="6 7" id="KW-0665">Pyrimidine biosynthesis</keyword>
<dbReference type="KEGG" id="erw:ERWE_CDS_09000"/>
<dbReference type="Pfam" id="PF00156">
    <property type="entry name" value="Pribosyltran"/>
    <property type="match status" value="1"/>
</dbReference>
<evidence type="ECO:0000256" key="3">
    <source>
        <dbReference type="ARBA" id="ARBA00022676"/>
    </source>
</evidence>
<feature type="domain" description="Phosphoribosyltransferase" evidence="8">
    <location>
        <begin position="47"/>
        <end position="163"/>
    </location>
</feature>
<dbReference type="PANTHER" id="PTHR19278">
    <property type="entry name" value="OROTATE PHOSPHORIBOSYLTRANSFERASE"/>
    <property type="match status" value="1"/>
</dbReference>
<dbReference type="InterPro" id="IPR000836">
    <property type="entry name" value="PRTase_dom"/>
</dbReference>
<comment type="pathway">
    <text evidence="1 7">Pyrimidine metabolism; UMP biosynthesis via de novo pathway; UMP from orotate: step 1/2.</text>
</comment>
<comment type="function">
    <text evidence="7">Catalyzes the transfer of a ribosyl phosphate group from 5-phosphoribose 1-diphosphate to orotate, leading to the formation of orotidine monophosphate (OMP).</text>
</comment>
<dbReference type="HOGENOM" id="CLU_074878_3_0_5"/>
<evidence type="ECO:0000256" key="6">
    <source>
        <dbReference type="ARBA" id="ARBA00022975"/>
    </source>
</evidence>
<dbReference type="NCBIfam" id="TIGR01367">
    <property type="entry name" value="pyrE_Therm"/>
    <property type="match status" value="1"/>
</dbReference>
<evidence type="ECO:0000256" key="5">
    <source>
        <dbReference type="ARBA" id="ARBA00022842"/>
    </source>
</evidence>
<dbReference type="GO" id="GO:0004588">
    <property type="term" value="F:orotate phosphoribosyltransferase activity"/>
    <property type="evidence" value="ECO:0007669"/>
    <property type="project" value="UniProtKB-UniRule"/>
</dbReference>
<dbReference type="InterPro" id="IPR029057">
    <property type="entry name" value="PRTase-like"/>
</dbReference>
<dbReference type="EC" id="2.4.2.10" evidence="2 7"/>
<accession>A0A0H3M283</accession>
<dbReference type="GO" id="GO:0019856">
    <property type="term" value="P:pyrimidine nucleobase biosynthetic process"/>
    <property type="evidence" value="ECO:0007669"/>
    <property type="project" value="InterPro"/>
</dbReference>
<dbReference type="HAMAP" id="MF_01208">
    <property type="entry name" value="PyrE"/>
    <property type="match status" value="1"/>
</dbReference>
<comment type="catalytic activity">
    <reaction evidence="7">
        <text>orotidine 5'-phosphate + diphosphate = orotate + 5-phospho-alpha-D-ribose 1-diphosphate</text>
        <dbReference type="Rhea" id="RHEA:10380"/>
        <dbReference type="ChEBI" id="CHEBI:30839"/>
        <dbReference type="ChEBI" id="CHEBI:33019"/>
        <dbReference type="ChEBI" id="CHEBI:57538"/>
        <dbReference type="ChEBI" id="CHEBI:58017"/>
        <dbReference type="EC" id="2.4.2.10"/>
    </reaction>
</comment>
<comment type="cofactor">
    <cofactor evidence="7">
        <name>Mg(2+)</name>
        <dbReference type="ChEBI" id="CHEBI:18420"/>
    </cofactor>
</comment>
<comment type="similarity">
    <text evidence="7">Belongs to the purine/pyrimidine phosphoribosyltransferase family. PyrE subfamily.</text>
</comment>
<feature type="binding site" description="in other chain" evidence="7">
    <location>
        <begin position="125"/>
        <end position="133"/>
    </location>
    <ligand>
        <name>5-phospho-alpha-D-ribose 1-diphosphate</name>
        <dbReference type="ChEBI" id="CHEBI:58017"/>
        <note>ligand shared between dimeric partners</note>
    </ligand>
</feature>
<gene>
    <name evidence="7 9" type="primary">pyrE</name>
    <name evidence="9" type="ordered locus">ERWE_CDS_09000</name>
</gene>
<proteinExistence type="inferred from homology"/>
<evidence type="ECO:0000313" key="10">
    <source>
        <dbReference type="Proteomes" id="UP000001021"/>
    </source>
</evidence>
<dbReference type="InterPro" id="IPR023031">
    <property type="entry name" value="OPRT"/>
</dbReference>
<dbReference type="Gene3D" id="3.40.50.2020">
    <property type="match status" value="1"/>
</dbReference>
<keyword evidence="4 7" id="KW-0808">Transferase</keyword>
<reference evidence="9 10" key="1">
    <citation type="journal article" date="2006" name="J. Bacteriol.">
        <title>Comparative genomic analysis of three strains of Ehrlichia ruminantium reveals an active process of genome size plasticity.</title>
        <authorList>
            <person name="Frutos R."/>
            <person name="Viari A."/>
            <person name="Ferraz C."/>
            <person name="Morgat A."/>
            <person name="Eychenie S."/>
            <person name="Kandassami Y."/>
            <person name="Chantal I."/>
            <person name="Bensaid A."/>
            <person name="Coissac E."/>
            <person name="Vachiery N."/>
            <person name="Demaille J."/>
            <person name="Martinez D."/>
        </authorList>
    </citation>
    <scope>NUCLEOTIDE SEQUENCE [LARGE SCALE GENOMIC DNA]</scope>
    <source>
        <strain evidence="9 10">Welgevonden</strain>
    </source>
</reference>
<dbReference type="InterPro" id="IPR006273">
    <property type="entry name" value="Orotate_PRibTrfase_bac"/>
</dbReference>
<evidence type="ECO:0000259" key="8">
    <source>
        <dbReference type="Pfam" id="PF00156"/>
    </source>
</evidence>